<reference evidence="1 2" key="1">
    <citation type="submission" date="2019-02" db="EMBL/GenBank/DDBJ databases">
        <title>Bacterial novel species Mucilaginibacter sp. 17JY9-4 isolated from soil.</title>
        <authorList>
            <person name="Jung H.-Y."/>
        </authorList>
    </citation>
    <scope>NUCLEOTIDE SEQUENCE [LARGE SCALE GENOMIC DNA]</scope>
    <source>
        <strain evidence="1 2">17JY9-4</strain>
    </source>
</reference>
<keyword evidence="2" id="KW-1185">Reference proteome</keyword>
<dbReference type="OrthoDB" id="800062at2"/>
<dbReference type="EMBL" id="SEWG01000002">
    <property type="protein sequence ID" value="RYU91078.1"/>
    <property type="molecule type" value="Genomic_DNA"/>
</dbReference>
<dbReference type="AlphaFoldDB" id="A0A4Q5LNX1"/>
<protein>
    <submittedName>
        <fullName evidence="1">Uncharacterized protein</fullName>
    </submittedName>
</protein>
<accession>A0A4Q5LNX1</accession>
<name>A0A4Q5LNX1_9SPHI</name>
<evidence type="ECO:0000313" key="1">
    <source>
        <dbReference type="EMBL" id="RYU91078.1"/>
    </source>
</evidence>
<organism evidence="1 2">
    <name type="scientific">Mucilaginibacter terrigena</name>
    <dbReference type="NCBI Taxonomy" id="2492395"/>
    <lineage>
        <taxon>Bacteria</taxon>
        <taxon>Pseudomonadati</taxon>
        <taxon>Bacteroidota</taxon>
        <taxon>Sphingobacteriia</taxon>
        <taxon>Sphingobacteriales</taxon>
        <taxon>Sphingobacteriaceae</taxon>
        <taxon>Mucilaginibacter</taxon>
    </lineage>
</organism>
<comment type="caution">
    <text evidence="1">The sequence shown here is derived from an EMBL/GenBank/DDBJ whole genome shotgun (WGS) entry which is preliminary data.</text>
</comment>
<evidence type="ECO:0000313" key="2">
    <source>
        <dbReference type="Proteomes" id="UP000293331"/>
    </source>
</evidence>
<gene>
    <name evidence="1" type="ORF">EWM62_03835</name>
</gene>
<dbReference type="Proteomes" id="UP000293331">
    <property type="component" value="Unassembled WGS sequence"/>
</dbReference>
<dbReference type="RefSeq" id="WP_129875338.1">
    <property type="nucleotide sequence ID" value="NZ_SEWG01000002.1"/>
</dbReference>
<sequence length="87" mass="10076">MKFRIWIDTYASYIQLTAPKTSNITAPMYIAYSVLRDEQKTGKDLPDNNKLNKRLEGYIAACDKYRNEIAAIQKYIPGWTPPFELKA</sequence>
<proteinExistence type="predicted"/>